<dbReference type="GO" id="GO:0070402">
    <property type="term" value="F:NADPH binding"/>
    <property type="evidence" value="ECO:0007669"/>
    <property type="project" value="TreeGrafter"/>
</dbReference>
<evidence type="ECO:0000256" key="2">
    <source>
        <dbReference type="ARBA" id="ARBA00023002"/>
    </source>
</evidence>
<protein>
    <submittedName>
        <fullName evidence="4">NADPH:quinone reductase</fullName>
    </submittedName>
</protein>
<sequence length="329" mass="34736">MSRIIQFATTGGPEVLSYKDVNVAEPAAGEVRIRVKAIGLNRAESMWRAGEYIEEVKLPARLGYEAAGIVDAVGPGVTQFAVGDAVNTVPAFSQNQYGMYGELVLAPVSAVVPHPPSLTFEQASSIWMMFITVYGAFIEAAKLGAGDVVLIPAASSSVGLAAIQLANMIGATPIALTRTSAKREQLLDAGAAFVIATEEQDMVAEVLRITDGVGARVVFDPVGGPSLGKLIEAMTTGGILLVYGALSEEPSQLSYLDLLIKLPTIVGYTIWNTSGDPVRQKAAVDFILAGLASGALKPMIDKTFTFNEMVEAHRYLESNAQFGKIVVTV</sequence>
<evidence type="ECO:0000313" key="4">
    <source>
        <dbReference type="EMBL" id="ANB72403.1"/>
    </source>
</evidence>
<dbReference type="AlphaFoldDB" id="A0A161I6H3"/>
<dbReference type="InterPro" id="IPR013149">
    <property type="entry name" value="ADH-like_C"/>
</dbReference>
<dbReference type="InterPro" id="IPR020843">
    <property type="entry name" value="ER"/>
</dbReference>
<keyword evidence="5" id="KW-1185">Reference proteome</keyword>
<dbReference type="EMBL" id="CP014578">
    <property type="protein sequence ID" value="ANB72403.1"/>
    <property type="molecule type" value="Genomic_DNA"/>
</dbReference>
<dbReference type="InterPro" id="IPR013154">
    <property type="entry name" value="ADH-like_N"/>
</dbReference>
<dbReference type="RefSeq" id="WP_063495838.1">
    <property type="nucleotide sequence ID" value="NZ_CP014578.1"/>
</dbReference>
<proteinExistence type="predicted"/>
<dbReference type="PANTHER" id="PTHR48106:SF18">
    <property type="entry name" value="QUINONE OXIDOREDUCTASE PIG3"/>
    <property type="match status" value="1"/>
</dbReference>
<dbReference type="OrthoDB" id="9805883at2"/>
<dbReference type="InterPro" id="IPR011032">
    <property type="entry name" value="GroES-like_sf"/>
</dbReference>
<organism evidence="4 5">
    <name type="scientific">Paraburkholderia phytofirmans OLGA172</name>
    <dbReference type="NCBI Taxonomy" id="1417228"/>
    <lineage>
        <taxon>Bacteria</taxon>
        <taxon>Pseudomonadati</taxon>
        <taxon>Pseudomonadota</taxon>
        <taxon>Betaproteobacteria</taxon>
        <taxon>Burkholderiales</taxon>
        <taxon>Burkholderiaceae</taxon>
        <taxon>Paraburkholderia</taxon>
    </lineage>
</organism>
<dbReference type="Gene3D" id="3.40.50.720">
    <property type="entry name" value="NAD(P)-binding Rossmann-like Domain"/>
    <property type="match status" value="1"/>
</dbReference>
<dbReference type="CDD" id="cd08268">
    <property type="entry name" value="MDR2"/>
    <property type="match status" value="1"/>
</dbReference>
<keyword evidence="1" id="KW-0521">NADP</keyword>
<dbReference type="SUPFAM" id="SSF51735">
    <property type="entry name" value="NAD(P)-binding Rossmann-fold domains"/>
    <property type="match status" value="1"/>
</dbReference>
<dbReference type="Pfam" id="PF00107">
    <property type="entry name" value="ADH_zinc_N"/>
    <property type="match status" value="1"/>
</dbReference>
<dbReference type="Proteomes" id="UP000076852">
    <property type="component" value="Chromosome 1"/>
</dbReference>
<dbReference type="STRING" id="1804984.AYM40_08545"/>
<evidence type="ECO:0000256" key="1">
    <source>
        <dbReference type="ARBA" id="ARBA00022857"/>
    </source>
</evidence>
<gene>
    <name evidence="4" type="ORF">AYM40_08545</name>
</gene>
<feature type="domain" description="Enoyl reductase (ER)" evidence="3">
    <location>
        <begin position="11"/>
        <end position="327"/>
    </location>
</feature>
<dbReference type="GO" id="GO:0016651">
    <property type="term" value="F:oxidoreductase activity, acting on NAD(P)H"/>
    <property type="evidence" value="ECO:0007669"/>
    <property type="project" value="TreeGrafter"/>
</dbReference>
<evidence type="ECO:0000259" key="3">
    <source>
        <dbReference type="SMART" id="SM00829"/>
    </source>
</evidence>
<name>A0A161I6H3_9BURK</name>
<accession>A0A161I6H3</accession>
<dbReference type="Pfam" id="PF08240">
    <property type="entry name" value="ADH_N"/>
    <property type="match status" value="1"/>
</dbReference>
<keyword evidence="2" id="KW-0560">Oxidoreductase</keyword>
<dbReference type="SUPFAM" id="SSF50129">
    <property type="entry name" value="GroES-like"/>
    <property type="match status" value="1"/>
</dbReference>
<evidence type="ECO:0000313" key="5">
    <source>
        <dbReference type="Proteomes" id="UP000076852"/>
    </source>
</evidence>
<dbReference type="InterPro" id="IPR036291">
    <property type="entry name" value="NAD(P)-bd_dom_sf"/>
</dbReference>
<dbReference type="SMART" id="SM00829">
    <property type="entry name" value="PKS_ER"/>
    <property type="match status" value="1"/>
</dbReference>
<dbReference type="KEGG" id="buz:AYM40_08545"/>
<reference evidence="4 5" key="1">
    <citation type="journal article" date="2016" name="Gene">
        <title>PacBio SMRT assembly of a complex multi-replicon genome reveals chlorocatechol degradative operon in a region of genome plasticity.</title>
        <authorList>
            <person name="Ricker N."/>
            <person name="Shen S.Y."/>
            <person name="Goordial J."/>
            <person name="Jin S."/>
            <person name="Fulthorpe R.R."/>
        </authorList>
    </citation>
    <scope>NUCLEOTIDE SEQUENCE [LARGE SCALE GENOMIC DNA]</scope>
    <source>
        <strain evidence="4 5">OLGA172</strain>
    </source>
</reference>
<dbReference type="PANTHER" id="PTHR48106">
    <property type="entry name" value="QUINONE OXIDOREDUCTASE PIG3-RELATED"/>
    <property type="match status" value="1"/>
</dbReference>
<dbReference type="Gene3D" id="3.90.180.10">
    <property type="entry name" value="Medium-chain alcohol dehydrogenases, catalytic domain"/>
    <property type="match status" value="1"/>
</dbReference>